<dbReference type="PANTHER" id="PTHR15723">
    <property type="entry name" value="CARBOHYDRATE SULFOTRANSFERASE 15"/>
    <property type="match status" value="1"/>
</dbReference>
<comment type="caution">
    <text evidence="1">The sequence shown here is derived from an EMBL/GenBank/DDBJ whole genome shotgun (WGS) entry which is preliminary data.</text>
</comment>
<dbReference type="InterPro" id="IPR027417">
    <property type="entry name" value="P-loop_NTPase"/>
</dbReference>
<gene>
    <name evidence="1" type="ORF">MGAL_10B048693</name>
</gene>
<dbReference type="Proteomes" id="UP000596742">
    <property type="component" value="Unassembled WGS sequence"/>
</dbReference>
<dbReference type="OrthoDB" id="6151162at2759"/>
<dbReference type="InterPro" id="IPR052654">
    <property type="entry name" value="CS_Sulfotransferase"/>
</dbReference>
<dbReference type="GO" id="GO:0050659">
    <property type="term" value="F:N-acetylgalactosamine 4-sulfate 6-O-sulfotransferase activity"/>
    <property type="evidence" value="ECO:0007669"/>
    <property type="project" value="TreeGrafter"/>
</dbReference>
<dbReference type="PANTHER" id="PTHR15723:SF0">
    <property type="entry name" value="CARBOHYDRATE SULFOTRANSFERASE 15"/>
    <property type="match status" value="1"/>
</dbReference>
<name>A0A8B6CWZ9_MYTGA</name>
<sequence>MTICNLFWALNNEFSNNGDRLPVVENAETVEGKYNKQRKSHHVDINQMGNISYPFSCPENYNPDAYPGRIAEDILCMKRPKFLENMKNPCWKEKDRMRCLPYFQIVGVCRSGVADLYNRMLMHPKIVGNTGPHSRETDFWSWKRYGLSFFDIRLINYGDFYTLSDFSNFFEQIQRSKEENKYDLITGHADSMDFWQAFDWRKIPQNNPKSTAPKYTTPDLIKHINPNIKIIS</sequence>
<dbReference type="AlphaFoldDB" id="A0A8B6CWZ9"/>
<accession>A0A8B6CWZ9</accession>
<evidence type="ECO:0000313" key="2">
    <source>
        <dbReference type="Proteomes" id="UP000596742"/>
    </source>
</evidence>
<proteinExistence type="predicted"/>
<dbReference type="GO" id="GO:0019319">
    <property type="term" value="P:hexose biosynthetic process"/>
    <property type="evidence" value="ECO:0007669"/>
    <property type="project" value="TreeGrafter"/>
</dbReference>
<organism evidence="1 2">
    <name type="scientific">Mytilus galloprovincialis</name>
    <name type="common">Mediterranean mussel</name>
    <dbReference type="NCBI Taxonomy" id="29158"/>
    <lineage>
        <taxon>Eukaryota</taxon>
        <taxon>Metazoa</taxon>
        <taxon>Spiralia</taxon>
        <taxon>Lophotrochozoa</taxon>
        <taxon>Mollusca</taxon>
        <taxon>Bivalvia</taxon>
        <taxon>Autobranchia</taxon>
        <taxon>Pteriomorphia</taxon>
        <taxon>Mytilida</taxon>
        <taxon>Mytiloidea</taxon>
        <taxon>Mytilidae</taxon>
        <taxon>Mytilinae</taxon>
        <taxon>Mytilus</taxon>
    </lineage>
</organism>
<evidence type="ECO:0000313" key="1">
    <source>
        <dbReference type="EMBL" id="VDI11936.1"/>
    </source>
</evidence>
<reference evidence="1" key="1">
    <citation type="submission" date="2018-11" db="EMBL/GenBank/DDBJ databases">
        <authorList>
            <person name="Alioto T."/>
            <person name="Alioto T."/>
        </authorList>
    </citation>
    <scope>NUCLEOTIDE SEQUENCE</scope>
</reference>
<dbReference type="EMBL" id="UYJE01002571">
    <property type="protein sequence ID" value="VDI11936.1"/>
    <property type="molecule type" value="Genomic_DNA"/>
</dbReference>
<dbReference type="SUPFAM" id="SSF52540">
    <property type="entry name" value="P-loop containing nucleoside triphosphate hydrolases"/>
    <property type="match status" value="1"/>
</dbReference>
<keyword evidence="2" id="KW-1185">Reference proteome</keyword>
<dbReference type="Gene3D" id="3.40.50.300">
    <property type="entry name" value="P-loop containing nucleotide triphosphate hydrolases"/>
    <property type="match status" value="1"/>
</dbReference>
<protein>
    <submittedName>
        <fullName evidence="1">Uncharacterized protein</fullName>
    </submittedName>
</protein>